<dbReference type="EMBL" id="JBBCAQ010000027">
    <property type="protein sequence ID" value="KAK7586224.1"/>
    <property type="molecule type" value="Genomic_DNA"/>
</dbReference>
<evidence type="ECO:0000313" key="5">
    <source>
        <dbReference type="Proteomes" id="UP001367676"/>
    </source>
</evidence>
<evidence type="ECO:0000256" key="1">
    <source>
        <dbReference type="ARBA" id="ARBA00006194"/>
    </source>
</evidence>
<dbReference type="GO" id="GO:0006412">
    <property type="term" value="P:translation"/>
    <property type="evidence" value="ECO:0007669"/>
    <property type="project" value="InterPro"/>
</dbReference>
<dbReference type="Pfam" id="PF00411">
    <property type="entry name" value="Ribosomal_S11"/>
    <property type="match status" value="1"/>
</dbReference>
<dbReference type="GO" id="GO:0003735">
    <property type="term" value="F:structural constituent of ribosome"/>
    <property type="evidence" value="ECO:0007669"/>
    <property type="project" value="InterPro"/>
</dbReference>
<dbReference type="SUPFAM" id="SSF53137">
    <property type="entry name" value="Translational machinery components"/>
    <property type="match status" value="1"/>
</dbReference>
<organism evidence="4 5">
    <name type="scientific">Parthenolecanium corni</name>
    <dbReference type="NCBI Taxonomy" id="536013"/>
    <lineage>
        <taxon>Eukaryota</taxon>
        <taxon>Metazoa</taxon>
        <taxon>Ecdysozoa</taxon>
        <taxon>Arthropoda</taxon>
        <taxon>Hexapoda</taxon>
        <taxon>Insecta</taxon>
        <taxon>Pterygota</taxon>
        <taxon>Neoptera</taxon>
        <taxon>Paraneoptera</taxon>
        <taxon>Hemiptera</taxon>
        <taxon>Sternorrhyncha</taxon>
        <taxon>Coccoidea</taxon>
        <taxon>Coccidae</taxon>
        <taxon>Parthenolecanium</taxon>
    </lineage>
</organism>
<dbReference type="GO" id="GO:1990904">
    <property type="term" value="C:ribonucleoprotein complex"/>
    <property type="evidence" value="ECO:0007669"/>
    <property type="project" value="UniProtKB-KW"/>
</dbReference>
<dbReference type="AlphaFoldDB" id="A0AAN9TEG3"/>
<sequence length="174" mass="18947">MISLLRNISLLKIGNPLVINCCDACLNLSSVPKLAKPDSFGKANTTVSRLLHSSASHFASHFKARDRRELLKTVAKFDEGVEGEKVVSLDAIISSRDDMFTDERTPGLLFGGVPFRELPIIHLKITKNNTHVVLTDYKGKVIYKRSAGMEGFKNCRKGTNVAGQTTGLSVGSVS</sequence>
<dbReference type="Proteomes" id="UP001367676">
    <property type="component" value="Unassembled WGS sequence"/>
</dbReference>
<keyword evidence="3" id="KW-0687">Ribonucleoprotein</keyword>
<evidence type="ECO:0000256" key="3">
    <source>
        <dbReference type="ARBA" id="ARBA00023274"/>
    </source>
</evidence>
<keyword evidence="5" id="KW-1185">Reference proteome</keyword>
<dbReference type="PANTHER" id="PTHR11759">
    <property type="entry name" value="40S RIBOSOMAL PROTEIN S14/30S RIBOSOMAL PROTEIN S11"/>
    <property type="match status" value="1"/>
</dbReference>
<comment type="caution">
    <text evidence="4">The sequence shown here is derived from an EMBL/GenBank/DDBJ whole genome shotgun (WGS) entry which is preliminary data.</text>
</comment>
<evidence type="ECO:0000256" key="2">
    <source>
        <dbReference type="ARBA" id="ARBA00022980"/>
    </source>
</evidence>
<dbReference type="InterPro" id="IPR001971">
    <property type="entry name" value="Ribosomal_uS11"/>
</dbReference>
<name>A0AAN9TEG3_9HEMI</name>
<dbReference type="Gene3D" id="3.30.420.80">
    <property type="entry name" value="Ribosomal protein S11"/>
    <property type="match status" value="1"/>
</dbReference>
<dbReference type="InterPro" id="IPR036967">
    <property type="entry name" value="Ribosomal_uS11_sf"/>
</dbReference>
<dbReference type="GO" id="GO:0005840">
    <property type="term" value="C:ribosome"/>
    <property type="evidence" value="ECO:0007669"/>
    <property type="project" value="UniProtKB-KW"/>
</dbReference>
<accession>A0AAN9TEG3</accession>
<keyword evidence="2" id="KW-0689">Ribosomal protein</keyword>
<comment type="similarity">
    <text evidence="1">Belongs to the universal ribosomal protein uS11 family.</text>
</comment>
<protein>
    <submittedName>
        <fullName evidence="4">Uncharacterized protein</fullName>
    </submittedName>
</protein>
<reference evidence="4 5" key="1">
    <citation type="submission" date="2024-03" db="EMBL/GenBank/DDBJ databases">
        <title>Adaptation during the transition from Ophiocordyceps entomopathogen to insect associate is accompanied by gene loss and intensified selection.</title>
        <authorList>
            <person name="Ward C.M."/>
            <person name="Onetto C.A."/>
            <person name="Borneman A.R."/>
        </authorList>
    </citation>
    <scope>NUCLEOTIDE SEQUENCE [LARGE SCALE GENOMIC DNA]</scope>
    <source>
        <strain evidence="4">AWRI1</strain>
        <tissue evidence="4">Single Adult Female</tissue>
    </source>
</reference>
<gene>
    <name evidence="4" type="ORF">V9T40_004100</name>
</gene>
<evidence type="ECO:0000313" key="4">
    <source>
        <dbReference type="EMBL" id="KAK7586224.1"/>
    </source>
</evidence>
<proteinExistence type="inferred from homology"/>